<evidence type="ECO:0000313" key="3">
    <source>
        <dbReference type="Proteomes" id="UP001157006"/>
    </source>
</evidence>
<feature type="region of interest" description="Disordered" evidence="1">
    <location>
        <begin position="1"/>
        <end position="21"/>
    </location>
</feature>
<organism evidence="2 3">
    <name type="scientific">Vicia faba</name>
    <name type="common">Broad bean</name>
    <name type="synonym">Faba vulgaris</name>
    <dbReference type="NCBI Taxonomy" id="3906"/>
    <lineage>
        <taxon>Eukaryota</taxon>
        <taxon>Viridiplantae</taxon>
        <taxon>Streptophyta</taxon>
        <taxon>Embryophyta</taxon>
        <taxon>Tracheophyta</taxon>
        <taxon>Spermatophyta</taxon>
        <taxon>Magnoliopsida</taxon>
        <taxon>eudicotyledons</taxon>
        <taxon>Gunneridae</taxon>
        <taxon>Pentapetalae</taxon>
        <taxon>rosids</taxon>
        <taxon>fabids</taxon>
        <taxon>Fabales</taxon>
        <taxon>Fabaceae</taxon>
        <taxon>Papilionoideae</taxon>
        <taxon>50 kb inversion clade</taxon>
        <taxon>NPAAA clade</taxon>
        <taxon>Hologalegina</taxon>
        <taxon>IRL clade</taxon>
        <taxon>Fabeae</taxon>
        <taxon>Vicia</taxon>
    </lineage>
</organism>
<gene>
    <name evidence="2" type="ORF">VFH_V031840</name>
</gene>
<proteinExistence type="predicted"/>
<evidence type="ECO:0000313" key="2">
    <source>
        <dbReference type="EMBL" id="CAI8612384.1"/>
    </source>
</evidence>
<keyword evidence="3" id="KW-1185">Reference proteome</keyword>
<name>A0AAV1ATL3_VICFA</name>
<protein>
    <submittedName>
        <fullName evidence="2">Uncharacterized protein</fullName>
    </submittedName>
</protein>
<accession>A0AAV1ATL3</accession>
<dbReference type="AlphaFoldDB" id="A0AAV1ATL3"/>
<reference evidence="2 3" key="1">
    <citation type="submission" date="2023-01" db="EMBL/GenBank/DDBJ databases">
        <authorList>
            <person name="Kreplak J."/>
        </authorList>
    </citation>
    <scope>NUCLEOTIDE SEQUENCE [LARGE SCALE GENOMIC DNA]</scope>
</reference>
<dbReference type="EMBL" id="OX451740">
    <property type="protein sequence ID" value="CAI8612384.1"/>
    <property type="molecule type" value="Genomic_DNA"/>
</dbReference>
<dbReference type="Proteomes" id="UP001157006">
    <property type="component" value="Chromosome 5"/>
</dbReference>
<sequence>MHHKNRKYEFENDKQPQVPNKSHYVDNIDVEILDIVPIENDNLDSVPIENENLDSLPIENDNIDSVSITDEANNDCDNFEKVNSENHNVDYDIFDPRNWDHLQPKLIDLLVVKGPKRDDYIVKGLRDSLNRRFTTNLYMLDL</sequence>
<evidence type="ECO:0000256" key="1">
    <source>
        <dbReference type="SAM" id="MobiDB-lite"/>
    </source>
</evidence>